<dbReference type="Pfam" id="PF06912">
    <property type="entry name" value="DUF1275"/>
    <property type="match status" value="1"/>
</dbReference>
<evidence type="ECO:0000313" key="2">
    <source>
        <dbReference type="EMBL" id="CAE0279298.1"/>
    </source>
</evidence>
<gene>
    <name evidence="2" type="ORF">SELO1098_LOCUS8131</name>
</gene>
<dbReference type="EMBL" id="HBIC01016078">
    <property type="protein sequence ID" value="CAE0279298.1"/>
    <property type="molecule type" value="Transcribed_RNA"/>
</dbReference>
<name>A0A7S3GXJ2_9STRA</name>
<accession>A0A7S3GXJ2</accession>
<keyword evidence="1" id="KW-1133">Transmembrane helix</keyword>
<feature type="transmembrane region" description="Helical" evidence="1">
    <location>
        <begin position="67"/>
        <end position="87"/>
    </location>
</feature>
<organism evidence="2">
    <name type="scientific">Spumella elongata</name>
    <dbReference type="NCBI Taxonomy" id="89044"/>
    <lineage>
        <taxon>Eukaryota</taxon>
        <taxon>Sar</taxon>
        <taxon>Stramenopiles</taxon>
        <taxon>Ochrophyta</taxon>
        <taxon>Chrysophyceae</taxon>
        <taxon>Chromulinales</taxon>
        <taxon>Chromulinaceae</taxon>
        <taxon>Spumella</taxon>
    </lineage>
</organism>
<keyword evidence="1" id="KW-0812">Transmembrane</keyword>
<evidence type="ECO:0000256" key="1">
    <source>
        <dbReference type="SAM" id="Phobius"/>
    </source>
</evidence>
<dbReference type="InterPro" id="IPR010699">
    <property type="entry name" value="DUF1275"/>
</dbReference>
<proteinExistence type="predicted"/>
<dbReference type="AlphaFoldDB" id="A0A7S3GXJ2"/>
<reference evidence="2" key="1">
    <citation type="submission" date="2021-01" db="EMBL/GenBank/DDBJ databases">
        <authorList>
            <person name="Corre E."/>
            <person name="Pelletier E."/>
            <person name="Niang G."/>
            <person name="Scheremetjew M."/>
            <person name="Finn R."/>
            <person name="Kale V."/>
            <person name="Holt S."/>
            <person name="Cochrane G."/>
            <person name="Meng A."/>
            <person name="Brown T."/>
            <person name="Cohen L."/>
        </authorList>
    </citation>
    <scope>NUCLEOTIDE SEQUENCE</scope>
    <source>
        <strain evidence="2">CCAP 955/1</strain>
    </source>
</reference>
<sequence>MGIHCAATQDVIPSCPSTTMMTMNIAKTTMLAASTFQYYLTWKGMYPYDGMDSPHILEKLTESKKHLLERVEQIVIFAAGVIAGAVLAEHIGFFSIALPTALVVATVVNIKVSQIEHFKRQTLLDKSDVVNLEVTDITEASSGCA</sequence>
<protein>
    <submittedName>
        <fullName evidence="2">Uncharacterized protein</fullName>
    </submittedName>
</protein>
<keyword evidence="1" id="KW-0472">Membrane</keyword>